<reference evidence="2" key="1">
    <citation type="submission" date="2021-03" db="EMBL/GenBank/DDBJ databases">
        <authorList>
            <person name="Peeters C."/>
        </authorList>
    </citation>
    <scope>NUCLEOTIDE SEQUENCE</scope>
    <source>
        <strain evidence="2">LMG 31506</strain>
    </source>
</reference>
<dbReference type="Pfam" id="PF11776">
    <property type="entry name" value="RcnB"/>
    <property type="match status" value="1"/>
</dbReference>
<proteinExistence type="predicted"/>
<evidence type="ECO:0000313" key="2">
    <source>
        <dbReference type="EMBL" id="CAG2139769.1"/>
    </source>
</evidence>
<feature type="signal peptide" evidence="1">
    <location>
        <begin position="1"/>
        <end position="21"/>
    </location>
</feature>
<dbReference type="AlphaFoldDB" id="A0A916IU55"/>
<dbReference type="EMBL" id="CAJPUY010000006">
    <property type="protein sequence ID" value="CAG2139769.1"/>
    <property type="molecule type" value="Genomic_DNA"/>
</dbReference>
<evidence type="ECO:0008006" key="4">
    <source>
        <dbReference type="Google" id="ProtNLM"/>
    </source>
</evidence>
<keyword evidence="1" id="KW-0732">Signal</keyword>
<organism evidence="2 3">
    <name type="scientific">Cupriavidus yeoncheonensis</name>
    <dbReference type="NCBI Taxonomy" id="1462994"/>
    <lineage>
        <taxon>Bacteria</taxon>
        <taxon>Pseudomonadati</taxon>
        <taxon>Pseudomonadota</taxon>
        <taxon>Betaproteobacteria</taxon>
        <taxon>Burkholderiales</taxon>
        <taxon>Burkholderiaceae</taxon>
        <taxon>Cupriavidus</taxon>
    </lineage>
</organism>
<dbReference type="InterPro" id="IPR024572">
    <property type="entry name" value="RcnB"/>
</dbReference>
<sequence length="110" mass="11731">MKTKKALPALLLIAGVLTASAGFAETKGKSKAAAPAAPASAAATSPYMQIQEWKKGDRLPTEFRDRQYVIDDWKQYSLPAPRKGTHWVGVGANYYLVAPNGVIQQVGAGT</sequence>
<evidence type="ECO:0000313" key="3">
    <source>
        <dbReference type="Proteomes" id="UP000672934"/>
    </source>
</evidence>
<protein>
    <recommendedName>
        <fullName evidence="4">Integral membrane protein</fullName>
    </recommendedName>
</protein>
<dbReference type="Proteomes" id="UP000672934">
    <property type="component" value="Unassembled WGS sequence"/>
</dbReference>
<name>A0A916IU55_9BURK</name>
<gene>
    <name evidence="2" type="ORF">LMG31506_02164</name>
</gene>
<dbReference type="RefSeq" id="WP_211947131.1">
    <property type="nucleotide sequence ID" value="NZ_CAJPUY010000006.1"/>
</dbReference>
<accession>A0A916IU55</accession>
<evidence type="ECO:0000256" key="1">
    <source>
        <dbReference type="SAM" id="SignalP"/>
    </source>
</evidence>
<dbReference type="Gene3D" id="3.10.450.160">
    <property type="entry name" value="inner membrane protein cigr"/>
    <property type="match status" value="1"/>
</dbReference>
<comment type="caution">
    <text evidence="2">The sequence shown here is derived from an EMBL/GenBank/DDBJ whole genome shotgun (WGS) entry which is preliminary data.</text>
</comment>
<feature type="chain" id="PRO_5037838635" description="Integral membrane protein" evidence="1">
    <location>
        <begin position="22"/>
        <end position="110"/>
    </location>
</feature>
<keyword evidence="3" id="KW-1185">Reference proteome</keyword>